<gene>
    <name evidence="8" type="ORF">C6Y14_22830</name>
</gene>
<evidence type="ECO:0000256" key="5">
    <source>
        <dbReference type="ARBA" id="ARBA00038398"/>
    </source>
</evidence>
<reference evidence="8 9" key="1">
    <citation type="submission" date="2018-03" db="EMBL/GenBank/DDBJ databases">
        <title>Streptomyces dioscori sp. nov., a novel endophytic actinobacterium isolated from bulbil of Dioscorea bulbifera L.</title>
        <authorList>
            <person name="Zhikuan W."/>
        </authorList>
    </citation>
    <scope>NUCLEOTIDE SEQUENCE [LARGE SCALE GENOMIC DNA]</scope>
    <source>
        <strain evidence="8 9">A217</strain>
    </source>
</reference>
<dbReference type="GO" id="GO:0008483">
    <property type="term" value="F:transaminase activity"/>
    <property type="evidence" value="ECO:0007669"/>
    <property type="project" value="UniProtKB-KW"/>
</dbReference>
<dbReference type="OrthoDB" id="9804264at2"/>
<dbReference type="EMBL" id="PYBJ01000016">
    <property type="protein sequence ID" value="PSM40853.1"/>
    <property type="molecule type" value="Genomic_DNA"/>
</dbReference>
<evidence type="ECO:0000313" key="9">
    <source>
        <dbReference type="Proteomes" id="UP000240429"/>
    </source>
</evidence>
<evidence type="ECO:0000256" key="2">
    <source>
        <dbReference type="ARBA" id="ARBA00022576"/>
    </source>
</evidence>
<dbReference type="Proteomes" id="UP000240429">
    <property type="component" value="Unassembled WGS sequence"/>
</dbReference>
<organism evidence="8 9">
    <name type="scientific">Streptomyces dioscori</name>
    <dbReference type="NCBI Taxonomy" id="2109333"/>
    <lineage>
        <taxon>Bacteria</taxon>
        <taxon>Bacillati</taxon>
        <taxon>Actinomycetota</taxon>
        <taxon>Actinomycetes</taxon>
        <taxon>Kitasatosporales</taxon>
        <taxon>Streptomycetaceae</taxon>
        <taxon>Streptomyces</taxon>
        <taxon>Streptomyces aurantiacus group</taxon>
    </lineage>
</organism>
<dbReference type="InterPro" id="IPR015424">
    <property type="entry name" value="PyrdxlP-dep_Trfase"/>
</dbReference>
<dbReference type="PANTHER" id="PTHR30244">
    <property type="entry name" value="TRANSAMINASE"/>
    <property type="match status" value="1"/>
</dbReference>
<dbReference type="InterPro" id="IPR000653">
    <property type="entry name" value="DegT/StrS_aminotransferase"/>
</dbReference>
<dbReference type="CDD" id="cd00616">
    <property type="entry name" value="AHBA_syn"/>
    <property type="match status" value="1"/>
</dbReference>
<dbReference type="GO" id="GO:0000271">
    <property type="term" value="P:polysaccharide biosynthetic process"/>
    <property type="evidence" value="ECO:0007669"/>
    <property type="project" value="TreeGrafter"/>
</dbReference>
<comment type="caution">
    <text evidence="8">The sequence shown here is derived from an EMBL/GenBank/DDBJ whole genome shotgun (WGS) entry which is preliminary data.</text>
</comment>
<dbReference type="InterPro" id="IPR015421">
    <property type="entry name" value="PyrdxlP-dep_Trfase_major"/>
</dbReference>
<dbReference type="PIRSF" id="PIRSF000390">
    <property type="entry name" value="PLP_StrS"/>
    <property type="match status" value="1"/>
</dbReference>
<dbReference type="SUPFAM" id="SSF53383">
    <property type="entry name" value="PLP-dependent transferases"/>
    <property type="match status" value="1"/>
</dbReference>
<evidence type="ECO:0000256" key="1">
    <source>
        <dbReference type="ARBA" id="ARBA00001933"/>
    </source>
</evidence>
<keyword evidence="2" id="KW-0032">Aminotransferase</keyword>
<sequence>MERLALEGGPPAVTVPPPPAWPQLSPAARARVERLLDAGELSDYDHGPVLAEFERTVAGYHGLPYALASSSGTDALLCAYFAVGVGPGDEVLVPSYSFHATVAPLFLLSAVPVLCDVDPLTGNVDLADAESRITERTRAVAVTHLWGHPVELTALGRLAARHGLKVVEDGSHAHGARYRGRPVGTFGDAGVFSLGARKMVSGGMGGVLVTADEEVFRAPQRLGHTHERAGRSLPAADVAVGLGGNHRIGLPAAAICVEQYRDLDERIAVKTAVLEGLSKRLSDIPGLRPPCTAPHVTRGGWYGYKARYVPEELDGLPLDDFVTALRAEGLDVGRPSNRPLHRQAMFTGRRLEPPHYRPGRPRPLYRQGELPGAEQYYRSSLSFPAPLLHNPCDDLLDAYQDGIHKVVRNVGRIIRAAR</sequence>
<evidence type="ECO:0000313" key="8">
    <source>
        <dbReference type="EMBL" id="PSM40853.1"/>
    </source>
</evidence>
<dbReference type="Gene3D" id="3.90.1150.10">
    <property type="entry name" value="Aspartate Aminotransferase, domain 1"/>
    <property type="match status" value="1"/>
</dbReference>
<evidence type="ECO:0000256" key="3">
    <source>
        <dbReference type="ARBA" id="ARBA00022679"/>
    </source>
</evidence>
<dbReference type="InterPro" id="IPR015422">
    <property type="entry name" value="PyrdxlP-dep_Trfase_small"/>
</dbReference>
<accession>A0A2P8Q3Q8</accession>
<dbReference type="Gene3D" id="3.40.640.10">
    <property type="entry name" value="Type I PLP-dependent aspartate aminotransferase-like (Major domain)"/>
    <property type="match status" value="1"/>
</dbReference>
<dbReference type="AlphaFoldDB" id="A0A2P8Q3Q8"/>
<protein>
    <submittedName>
        <fullName evidence="8">Cell wall biogenesis protein</fullName>
    </submittedName>
</protein>
<evidence type="ECO:0000256" key="4">
    <source>
        <dbReference type="ARBA" id="ARBA00022898"/>
    </source>
</evidence>
<dbReference type="Pfam" id="PF01041">
    <property type="entry name" value="DegT_DnrJ_EryC1"/>
    <property type="match status" value="1"/>
</dbReference>
<keyword evidence="4 7" id="KW-0663">Pyridoxal phosphate</keyword>
<keyword evidence="3" id="KW-0808">Transferase</keyword>
<comment type="similarity">
    <text evidence="5">Belongs to the DegT/DnrJ/EryC1 family. L-glutamine:2-deoxy-scyllo-inosose/scyllo-inosose aminotransferase subfamily.</text>
</comment>
<comment type="cofactor">
    <cofactor evidence="1">
        <name>pyridoxal 5'-phosphate</name>
        <dbReference type="ChEBI" id="CHEBI:597326"/>
    </cofactor>
</comment>
<dbReference type="PANTHER" id="PTHR30244:SF34">
    <property type="entry name" value="DTDP-4-AMINO-4,6-DIDEOXYGALACTOSE TRANSAMINASE"/>
    <property type="match status" value="1"/>
</dbReference>
<dbReference type="RefSeq" id="WP_107018659.1">
    <property type="nucleotide sequence ID" value="NZ_KZ679046.1"/>
</dbReference>
<evidence type="ECO:0000256" key="7">
    <source>
        <dbReference type="PIRSR" id="PIRSR000390-2"/>
    </source>
</evidence>
<name>A0A2P8Q3Q8_9ACTN</name>
<evidence type="ECO:0000256" key="6">
    <source>
        <dbReference type="PIRSR" id="PIRSR000390-1"/>
    </source>
</evidence>
<dbReference type="GO" id="GO:0030170">
    <property type="term" value="F:pyridoxal phosphate binding"/>
    <property type="evidence" value="ECO:0007669"/>
    <property type="project" value="TreeGrafter"/>
</dbReference>
<proteinExistence type="inferred from homology"/>
<feature type="modified residue" description="N6-(pyridoxal phosphate)lysine" evidence="7">
    <location>
        <position position="198"/>
    </location>
</feature>
<keyword evidence="9" id="KW-1185">Reference proteome</keyword>
<feature type="active site" description="Proton acceptor" evidence="6">
    <location>
        <position position="198"/>
    </location>
</feature>